<dbReference type="Proteomes" id="UP000184731">
    <property type="component" value="Chromosome"/>
</dbReference>
<name>A0A1L4CY26_9BACT</name>
<reference evidence="2 3" key="1">
    <citation type="submission" date="2016-10" db="EMBL/GenBank/DDBJ databases">
        <title>Silvanigrella aquatica sp. nov., isolated from a freshwater lake located in the Black Forest, Germany, description of Silvanigrellaceae fam. nov., Silvanigrellales ord. nov., reclassification of the order Bdellovibrionales in the class Oligoflexia, reclassification of the families Bacteriovoracaceae and Halobacteriovoraceae in the new order Bacteriovoracales ord. nov., and reclassification of the family Pseudobacteriovoracaceae in the order Oligoflexiales.</title>
        <authorList>
            <person name="Hahn M.W."/>
            <person name="Schmidt J."/>
            <person name="Koll U."/>
            <person name="Rohde M."/>
            <person name="Verbag S."/>
            <person name="Pitt A."/>
            <person name="Nakai R."/>
            <person name="Naganuma T."/>
            <person name="Lang E."/>
        </authorList>
    </citation>
    <scope>NUCLEOTIDE SEQUENCE [LARGE SCALE GENOMIC DNA]</scope>
    <source>
        <strain evidence="2 3">MWH-Nonnen-W8red</strain>
    </source>
</reference>
<evidence type="ECO:0000259" key="1">
    <source>
        <dbReference type="Pfam" id="PF12920"/>
    </source>
</evidence>
<proteinExistence type="predicted"/>
<sequence length="996" mass="114740">MNLKFLKIFFILLYLSHLILACNKYSNIKDDENFINLSATASSTCNLSEIDFNEMNKFVKDNITEENYQKYILRLDKLIESLELQNLLNRNFDEIKFNIQNYEDIGNFLSIISIVLNEIRRKSKNISEIYENIYKLEHFETELNKTHEFIFNYLRHSEKIVPSLENIKEQDKNITHFFMAQEYAKKSIAMFRKYELFINKIKSKNNSLTSDHIPLLYGVDENSKTISFVKITHNESVNEDIIKVTLSEKEFHNFYEFKNFFHGLSQKKLATANQMHTMEEYEANISKAFAIQALFHYLNSGEIGEISSTLGRILYAHTYLNLSQIGLDLLSDSLKISKIIKLLNSSEFSFSNMSSQFQWGGALGKAISGMASLFGIVNMGFDIAELANSQNQLERATFSTQLFFDTSGVALGLSGLFGGAAVSAITGPLSVPLAGLGIGITAIVQQSELDNMQALESAKIFNKYENDHNISRLFYVKLEKNSENFISFASLLDEELSSREVMSSAVIKELNFTDIKKIKIKYGSSFIAKTNYAELASGKYNTWFPAFHPNPSAMGIADFINNKSLNKNDYVSLRVDLDIPENVEFLNENEFRTFILPIMPETFYSYGYDTTPRFKENNMDTPETRAITKLQMKKKFLFMYQYDCILREYAIRSIKRRFEKLEMTVKLGQESLHLVTPEIPELFYNKLDYIIQGNSGGKYVLSVQKGVHYHLNGVGDELFLINLSDLKIDIDKIKIDNYQFSIEGVHFTFDSKQLPGAVLLKDILGNLIALDIKNNLMQYIFYYNESNDIESLKNSLKKVCLSNNIKKEGYIEVLNFPKKIFNHKDKFKVLYDVLENKFVYPNFFSNNNSYLFVQNDVYYETVSNDLIQFIGKINKIYYFIDKSLGIVFSQSNVGEPITVIAKYVKNVYIFKNNLIVIDKNGFIISFYFGNDPTLVGIKNISEDISVIQNKIKSLMRTYSQLNIYNFILIDNDQKISYYMPEMNAGLGVILHKKDLL</sequence>
<protein>
    <recommendedName>
        <fullName evidence="1">TcdA/TcdB toxin pore forming domain-containing protein</fullName>
    </recommendedName>
</protein>
<organism evidence="2 3">
    <name type="scientific">Silvanigrella aquatica</name>
    <dbReference type="NCBI Taxonomy" id="1915309"/>
    <lineage>
        <taxon>Bacteria</taxon>
        <taxon>Pseudomonadati</taxon>
        <taxon>Bdellovibrionota</taxon>
        <taxon>Oligoflexia</taxon>
        <taxon>Silvanigrellales</taxon>
        <taxon>Silvanigrellaceae</taxon>
        <taxon>Silvanigrella</taxon>
    </lineage>
</organism>
<evidence type="ECO:0000313" key="2">
    <source>
        <dbReference type="EMBL" id="APJ02844.1"/>
    </source>
</evidence>
<dbReference type="RefSeq" id="WP_233231321.1">
    <property type="nucleotide sequence ID" value="NZ_CP017834.1"/>
</dbReference>
<dbReference type="KEGG" id="saqi:AXG55_02475"/>
<accession>A0A1L4CY26</accession>
<dbReference type="Pfam" id="PF12920">
    <property type="entry name" value="TcdA_TcdB_pore"/>
    <property type="match status" value="1"/>
</dbReference>
<evidence type="ECO:0000313" key="3">
    <source>
        <dbReference type="Proteomes" id="UP000184731"/>
    </source>
</evidence>
<dbReference type="STRING" id="1915309.AXG55_02475"/>
<keyword evidence="3" id="KW-1185">Reference proteome</keyword>
<gene>
    <name evidence="2" type="ORF">AXG55_02475</name>
</gene>
<dbReference type="AlphaFoldDB" id="A0A1L4CY26"/>
<dbReference type="InterPro" id="IPR024769">
    <property type="entry name" value="TcdA/TcdB_pore_forming"/>
</dbReference>
<dbReference type="PROSITE" id="PS51257">
    <property type="entry name" value="PROKAR_LIPOPROTEIN"/>
    <property type="match status" value="1"/>
</dbReference>
<feature type="domain" description="TcdA/TcdB toxin pore forming" evidence="1">
    <location>
        <begin position="204"/>
        <end position="842"/>
    </location>
</feature>
<dbReference type="EMBL" id="CP017834">
    <property type="protein sequence ID" value="APJ02844.1"/>
    <property type="molecule type" value="Genomic_DNA"/>
</dbReference>